<gene>
    <name evidence="1" type="ORF">JOC47_002996</name>
</gene>
<dbReference type="EMBL" id="JAFBDQ010000027">
    <property type="protein sequence ID" value="MBM7558126.1"/>
    <property type="molecule type" value="Genomic_DNA"/>
</dbReference>
<evidence type="ECO:0000313" key="1">
    <source>
        <dbReference type="EMBL" id="MBM7558126.1"/>
    </source>
</evidence>
<name>A0A939BTC8_9FIRM</name>
<evidence type="ECO:0000313" key="2">
    <source>
        <dbReference type="Proteomes" id="UP000774000"/>
    </source>
</evidence>
<dbReference type="AlphaFoldDB" id="A0A939BTC8"/>
<protein>
    <recommendedName>
        <fullName evidence="3">HEPN domain-containing protein</fullName>
    </recommendedName>
</protein>
<organism evidence="1 2">
    <name type="scientific">Halanaerobacter jeridensis</name>
    <dbReference type="NCBI Taxonomy" id="706427"/>
    <lineage>
        <taxon>Bacteria</taxon>
        <taxon>Bacillati</taxon>
        <taxon>Bacillota</taxon>
        <taxon>Clostridia</taxon>
        <taxon>Halanaerobiales</taxon>
        <taxon>Halobacteroidaceae</taxon>
        <taxon>Halanaerobacter</taxon>
    </lineage>
</organism>
<accession>A0A939BTC8</accession>
<keyword evidence="2" id="KW-1185">Reference proteome</keyword>
<evidence type="ECO:0008006" key="3">
    <source>
        <dbReference type="Google" id="ProtNLM"/>
    </source>
</evidence>
<dbReference type="RefSeq" id="WP_204703138.1">
    <property type="nucleotide sequence ID" value="NZ_JAFBDQ010000027.1"/>
</dbReference>
<proteinExistence type="predicted"/>
<reference evidence="1" key="1">
    <citation type="submission" date="2021-01" db="EMBL/GenBank/DDBJ databases">
        <title>Genomic Encyclopedia of Type Strains, Phase IV (KMG-IV): sequencing the most valuable type-strain genomes for metagenomic binning, comparative biology and taxonomic classification.</title>
        <authorList>
            <person name="Goeker M."/>
        </authorList>
    </citation>
    <scope>NUCLEOTIDE SEQUENCE</scope>
    <source>
        <strain evidence="1">DSM 23230</strain>
    </source>
</reference>
<sequence>MNWPRKDGEIFIKPTNENNLARMFSSGDIKDDFLKYSRGYKLSADLLIRYVIKTEKISKLDTYFFQIVYLYRQSIELIMKAIFFDKNEDSEKRETFLHDTRHELLSIWDEISSDLEQRYNKNERLLEWVYINIENIAGFDKHSDVFRYPNTKDLELFFKEEKRYNLRNIAENMNCLFEFFENFINDNFFNDLNEVISREPLVFVEGGSYYEFSHIGWNYDAEYHYHTYIKGYKECANILVDRALESENKDFNNKIIFPICFLYRNLLELLLKNILINYSSLEIAEIKKGLNRKKHSLIGLWNLIKDDIKDVPHDEEDKTLKYVEKYIEEFHQKDVRSDKFRYPIDFNIQKYFDSSEEIDVKNLSLCLKELICFFDGVTQALMHRKELRQEIMRDYRPFNGNY</sequence>
<comment type="caution">
    <text evidence="1">The sequence shown here is derived from an EMBL/GenBank/DDBJ whole genome shotgun (WGS) entry which is preliminary data.</text>
</comment>
<dbReference type="Proteomes" id="UP000774000">
    <property type="component" value="Unassembled WGS sequence"/>
</dbReference>